<evidence type="ECO:0000259" key="15">
    <source>
        <dbReference type="PROSITE" id="PS50105"/>
    </source>
</evidence>
<dbReference type="Proteomes" id="UP000230750">
    <property type="component" value="Unassembled WGS sequence"/>
</dbReference>
<dbReference type="PROSITE" id="PS50105">
    <property type="entry name" value="SAM_DOMAIN"/>
    <property type="match status" value="1"/>
</dbReference>
<keyword evidence="17" id="KW-1185">Reference proteome</keyword>
<evidence type="ECO:0000256" key="7">
    <source>
        <dbReference type="ARBA" id="ARBA00023015"/>
    </source>
</evidence>
<evidence type="ECO:0000256" key="3">
    <source>
        <dbReference type="ARBA" id="ARBA00022703"/>
    </source>
</evidence>
<keyword evidence="6" id="KW-0832">Ubl conjugation</keyword>
<evidence type="ECO:0000313" key="17">
    <source>
        <dbReference type="Proteomes" id="UP000230750"/>
    </source>
</evidence>
<dbReference type="InterPro" id="IPR036674">
    <property type="entry name" value="p53_tetramer_sf"/>
</dbReference>
<feature type="region of interest" description="Disordered" evidence="14">
    <location>
        <begin position="298"/>
        <end position="336"/>
    </location>
</feature>
<keyword evidence="8" id="KW-0238">DNA-binding</keyword>
<keyword evidence="3" id="KW-0053">Apoptosis</keyword>
<evidence type="ECO:0000256" key="5">
    <source>
        <dbReference type="ARBA" id="ARBA00022833"/>
    </source>
</evidence>
<evidence type="ECO:0000256" key="4">
    <source>
        <dbReference type="ARBA" id="ARBA00022723"/>
    </source>
</evidence>
<comment type="cofactor">
    <cofactor evidence="12">
        <name>Zn(2+)</name>
        <dbReference type="ChEBI" id="CHEBI:29105"/>
    </cofactor>
    <text evidence="12">Binds 1 zinc ion per subunit.</text>
</comment>
<evidence type="ECO:0000256" key="8">
    <source>
        <dbReference type="ARBA" id="ARBA00023125"/>
    </source>
</evidence>
<dbReference type="InterPro" id="IPR001660">
    <property type="entry name" value="SAM"/>
</dbReference>
<dbReference type="Pfam" id="PF07710">
    <property type="entry name" value="P53_tetramer"/>
    <property type="match status" value="1"/>
</dbReference>
<evidence type="ECO:0000256" key="12">
    <source>
        <dbReference type="PIRSR" id="PIRSR602117-1"/>
    </source>
</evidence>
<proteinExistence type="inferred from homology"/>
<feature type="binding site" evidence="12">
    <location>
        <position position="172"/>
    </location>
    <ligand>
        <name>Zn(2+)</name>
        <dbReference type="ChEBI" id="CHEBI:29105"/>
    </ligand>
</feature>
<feature type="domain" description="SAM" evidence="15">
    <location>
        <begin position="480"/>
        <end position="522"/>
    </location>
</feature>
<dbReference type="PANTHER" id="PTHR11447">
    <property type="entry name" value="CELLULAR TUMOR ANTIGEN P53"/>
    <property type="match status" value="1"/>
</dbReference>
<protein>
    <submittedName>
        <fullName evidence="16">p53</fullName>
    </submittedName>
</protein>
<name>A0A2G8L3N1_STIJA</name>
<feature type="region of interest" description="Disordered" evidence="14">
    <location>
        <begin position="429"/>
        <end position="476"/>
    </location>
</feature>
<keyword evidence="7" id="KW-0805">Transcription regulation</keyword>
<dbReference type="GO" id="GO:0005634">
    <property type="term" value="C:nucleus"/>
    <property type="evidence" value="ECO:0007669"/>
    <property type="project" value="UniProtKB-SubCell"/>
</dbReference>
<dbReference type="EMBL" id="MRZV01000231">
    <property type="protein sequence ID" value="PIK54874.1"/>
    <property type="molecule type" value="Genomic_DNA"/>
</dbReference>
<dbReference type="STRING" id="307972.A0A2G8L3N1"/>
<dbReference type="InterPro" id="IPR013761">
    <property type="entry name" value="SAM/pointed_sf"/>
</dbReference>
<dbReference type="SUPFAM" id="SSF47769">
    <property type="entry name" value="SAM/Pointed domain"/>
    <property type="match status" value="1"/>
</dbReference>
<keyword evidence="10" id="KW-0804">Transcription</keyword>
<keyword evidence="11" id="KW-0539">Nucleus</keyword>
<feature type="binding site" evidence="12">
    <location>
        <position position="113"/>
    </location>
    <ligand>
        <name>Zn(2+)</name>
        <dbReference type="ChEBI" id="CHEBI:29105"/>
    </ligand>
</feature>
<dbReference type="SMR" id="A0A2G8L3N1"/>
<sequence>MTTSPGAVSIQSPLPGPDPQHGAAIQQLPSNKIWPGFIMNLKSVWSACGEHAEKSISWTYSATLHKLYVDREKKCPINFKTSTKPPEGAIIRVIPIFKKVANITDVVKSCPHHIGPDGEPSANHIVICQDPATTYETDEVTGRHSLTLPYTEPQAGNNFVQHLFMFKCFISCVGGLNRRPIQLIFTLEHGGNVIGRQVLDTRICACPGRDRKADEKNKGGKPKKGTKRTKQITQTVEITSLRNKKPKTAESKDVHYYIRVDSKEKYEILMKIKEALDLMEHVTPEQKEAYNKKEAQLASLPPPLSSSVSGSSGCSTNPSSLHAQPAASLPQPMPPPALMTTNMHQQPIMMVQNCHQPSQNLQPSLGPPISDCATNFTELLGHLGTTSQPYDNTLPPISSSPSFTQLTNLPSLSRTDTLPILTNLSPSLQNYLGMDQPDGPQPMSQVSSSHVQRNGGPVASSMVTPTPSVQGNQVTSSMDKSIHTWLESRGFGKYSNVFQDKGLQTIESLEDLQVEFFNETGIPNEDREALWKCILECRTNLRLKCTPPLQSVRSNTSTLSNHSQGLNSQDRVVRATRYTLRQTLSFKVENTEHDET</sequence>
<comment type="caution">
    <text evidence="16">The sequence shown here is derived from an EMBL/GenBank/DDBJ whole genome shotgun (WGS) entry which is preliminary data.</text>
</comment>
<dbReference type="PANTHER" id="PTHR11447:SF16">
    <property type="entry name" value="P53 PROTEIN LONG FORM VARIANT 1"/>
    <property type="match status" value="1"/>
</dbReference>
<evidence type="ECO:0000256" key="11">
    <source>
        <dbReference type="ARBA" id="ARBA00023242"/>
    </source>
</evidence>
<dbReference type="InterPro" id="IPR010991">
    <property type="entry name" value="p53_tetrameristn"/>
</dbReference>
<feature type="compositionally biased region" description="Basic residues" evidence="14">
    <location>
        <begin position="219"/>
        <end position="230"/>
    </location>
</feature>
<evidence type="ECO:0000313" key="16">
    <source>
        <dbReference type="EMBL" id="PIK54874.1"/>
    </source>
</evidence>
<dbReference type="OrthoDB" id="5915660at2759"/>
<accession>A0A2G8L3N1</accession>
<keyword evidence="5 12" id="KW-0862">Zinc</keyword>
<feature type="site" description="Interaction with DNA" evidence="13">
    <location>
        <position position="54"/>
    </location>
</feature>
<feature type="compositionally biased region" description="Low complexity" evidence="14">
    <location>
        <begin position="305"/>
        <end position="330"/>
    </location>
</feature>
<feature type="binding site" evidence="12">
    <location>
        <position position="168"/>
    </location>
    <ligand>
        <name>Zn(2+)</name>
        <dbReference type="ChEBI" id="CHEBI:29105"/>
    </ligand>
</feature>
<dbReference type="InterPro" id="IPR002117">
    <property type="entry name" value="p53_tumour_suppressor"/>
</dbReference>
<reference evidence="16 17" key="1">
    <citation type="journal article" date="2017" name="PLoS Biol.">
        <title>The sea cucumber genome provides insights into morphological evolution and visceral regeneration.</title>
        <authorList>
            <person name="Zhang X."/>
            <person name="Sun L."/>
            <person name="Yuan J."/>
            <person name="Sun Y."/>
            <person name="Gao Y."/>
            <person name="Zhang L."/>
            <person name="Li S."/>
            <person name="Dai H."/>
            <person name="Hamel J.F."/>
            <person name="Liu C."/>
            <person name="Yu Y."/>
            <person name="Liu S."/>
            <person name="Lin W."/>
            <person name="Guo K."/>
            <person name="Jin S."/>
            <person name="Xu P."/>
            <person name="Storey K.B."/>
            <person name="Huan P."/>
            <person name="Zhang T."/>
            <person name="Zhou Y."/>
            <person name="Zhang J."/>
            <person name="Lin C."/>
            <person name="Li X."/>
            <person name="Xing L."/>
            <person name="Huo D."/>
            <person name="Sun M."/>
            <person name="Wang L."/>
            <person name="Mercier A."/>
            <person name="Li F."/>
            <person name="Yang H."/>
            <person name="Xiang J."/>
        </authorList>
    </citation>
    <scope>NUCLEOTIDE SEQUENCE [LARGE SCALE GENOMIC DNA]</scope>
    <source>
        <strain evidence="16">Shaxun</strain>
        <tissue evidence="16">Muscle</tissue>
    </source>
</reference>
<dbReference type="GO" id="GO:0000981">
    <property type="term" value="F:DNA-binding transcription factor activity, RNA polymerase II-specific"/>
    <property type="evidence" value="ECO:0007669"/>
    <property type="project" value="TreeGrafter"/>
</dbReference>
<gene>
    <name evidence="16" type="ORF">BSL78_08211</name>
</gene>
<dbReference type="GO" id="GO:0000978">
    <property type="term" value="F:RNA polymerase II cis-regulatory region sequence-specific DNA binding"/>
    <property type="evidence" value="ECO:0007669"/>
    <property type="project" value="TreeGrafter"/>
</dbReference>
<comment type="subcellular location">
    <subcellularLocation>
        <location evidence="1">Nucleus</location>
    </subcellularLocation>
</comment>
<dbReference type="GO" id="GO:0046872">
    <property type="term" value="F:metal ion binding"/>
    <property type="evidence" value="ECO:0007669"/>
    <property type="project" value="UniProtKB-KW"/>
</dbReference>
<feature type="region of interest" description="Disordered" evidence="14">
    <location>
        <begin position="1"/>
        <end position="23"/>
    </location>
</feature>
<dbReference type="PRINTS" id="PR00386">
    <property type="entry name" value="P53SUPPRESSR"/>
</dbReference>
<dbReference type="Pfam" id="PF00870">
    <property type="entry name" value="P53"/>
    <property type="match status" value="1"/>
</dbReference>
<organism evidence="16 17">
    <name type="scientific">Stichopus japonicus</name>
    <name type="common">Sea cucumber</name>
    <dbReference type="NCBI Taxonomy" id="307972"/>
    <lineage>
        <taxon>Eukaryota</taxon>
        <taxon>Metazoa</taxon>
        <taxon>Echinodermata</taxon>
        <taxon>Eleutherozoa</taxon>
        <taxon>Echinozoa</taxon>
        <taxon>Holothuroidea</taxon>
        <taxon>Aspidochirotacea</taxon>
        <taxon>Aspidochirotida</taxon>
        <taxon>Stichopodidae</taxon>
        <taxon>Apostichopus</taxon>
    </lineage>
</organism>
<feature type="region of interest" description="Disordered" evidence="14">
    <location>
        <begin position="210"/>
        <end position="231"/>
    </location>
</feature>
<feature type="binding site" evidence="12">
    <location>
        <position position="110"/>
    </location>
    <ligand>
        <name>Zn(2+)</name>
        <dbReference type="ChEBI" id="CHEBI:29105"/>
    </ligand>
</feature>
<dbReference type="Gene3D" id="4.10.170.10">
    <property type="entry name" value="p53-like tetramerisation domain"/>
    <property type="match status" value="1"/>
</dbReference>
<dbReference type="SUPFAM" id="SSF49417">
    <property type="entry name" value="p53-like transcription factors"/>
    <property type="match status" value="1"/>
</dbReference>
<dbReference type="Gene3D" id="1.10.150.50">
    <property type="entry name" value="Transcription Factor, Ets-1"/>
    <property type="match status" value="1"/>
</dbReference>
<evidence type="ECO:0000256" key="6">
    <source>
        <dbReference type="ARBA" id="ARBA00022843"/>
    </source>
</evidence>
<feature type="compositionally biased region" description="Polar residues" evidence="14">
    <location>
        <begin position="1"/>
        <end position="12"/>
    </location>
</feature>
<evidence type="ECO:0000256" key="1">
    <source>
        <dbReference type="ARBA" id="ARBA00004123"/>
    </source>
</evidence>
<dbReference type="SUPFAM" id="SSF47719">
    <property type="entry name" value="p53 tetramerization domain"/>
    <property type="match status" value="1"/>
</dbReference>
<evidence type="ECO:0000256" key="14">
    <source>
        <dbReference type="SAM" id="MobiDB-lite"/>
    </source>
</evidence>
<evidence type="ECO:0000256" key="10">
    <source>
        <dbReference type="ARBA" id="ARBA00023163"/>
    </source>
</evidence>
<feature type="compositionally biased region" description="Polar residues" evidence="14">
    <location>
        <begin position="461"/>
        <end position="476"/>
    </location>
</feature>
<dbReference type="InterPro" id="IPR012346">
    <property type="entry name" value="p53/RUNT-type_TF_DNA-bd_sf"/>
</dbReference>
<keyword evidence="9" id="KW-0010">Activator</keyword>
<dbReference type="Gene3D" id="2.60.40.720">
    <property type="match status" value="1"/>
</dbReference>
<dbReference type="InterPro" id="IPR011615">
    <property type="entry name" value="p53_DNA-bd"/>
</dbReference>
<feature type="compositionally biased region" description="Polar residues" evidence="14">
    <location>
        <begin position="442"/>
        <end position="452"/>
    </location>
</feature>
<comment type="similarity">
    <text evidence="2">Belongs to the p53 family.</text>
</comment>
<dbReference type="GO" id="GO:0051262">
    <property type="term" value="P:protein tetramerization"/>
    <property type="evidence" value="ECO:0007669"/>
    <property type="project" value="InterPro"/>
</dbReference>
<evidence type="ECO:0000256" key="2">
    <source>
        <dbReference type="ARBA" id="ARBA00006167"/>
    </source>
</evidence>
<dbReference type="InterPro" id="IPR008967">
    <property type="entry name" value="p53-like_TF_DNA-bd_sf"/>
</dbReference>
<evidence type="ECO:0000256" key="13">
    <source>
        <dbReference type="PIRSR" id="PIRSR602117-2"/>
    </source>
</evidence>
<dbReference type="CDD" id="cd08367">
    <property type="entry name" value="P53"/>
    <property type="match status" value="1"/>
</dbReference>
<dbReference type="GO" id="GO:0006915">
    <property type="term" value="P:apoptotic process"/>
    <property type="evidence" value="ECO:0007669"/>
    <property type="project" value="UniProtKB-KW"/>
</dbReference>
<dbReference type="AlphaFoldDB" id="A0A2G8L3N1"/>
<evidence type="ECO:0000256" key="9">
    <source>
        <dbReference type="ARBA" id="ARBA00023159"/>
    </source>
</evidence>
<keyword evidence="4 12" id="KW-0479">Metal-binding</keyword>